<dbReference type="EMBL" id="KE356561">
    <property type="protein sequence ID" value="ERG96443.1"/>
    <property type="molecule type" value="Genomic_DNA"/>
</dbReference>
<organism evidence="1 2">
    <name type="scientific">Haloquadratum walsbyi J07HQW2</name>
    <dbReference type="NCBI Taxonomy" id="1238425"/>
    <lineage>
        <taxon>Archaea</taxon>
        <taxon>Methanobacteriati</taxon>
        <taxon>Methanobacteriota</taxon>
        <taxon>Stenosarchaea group</taxon>
        <taxon>Halobacteria</taxon>
        <taxon>Halobacteriales</taxon>
        <taxon>Haloferacaceae</taxon>
        <taxon>Haloquadratum</taxon>
    </lineage>
</organism>
<accession>U1NHU5</accession>
<dbReference type="AlphaFoldDB" id="U1NHU5"/>
<evidence type="ECO:0000313" key="2">
    <source>
        <dbReference type="Proteomes" id="UP000030710"/>
    </source>
</evidence>
<dbReference type="STRING" id="1238425.J07HQW2_02922"/>
<proteinExistence type="predicted"/>
<reference evidence="1 2" key="1">
    <citation type="journal article" date="2013" name="PLoS ONE">
        <title>Assembly-driven community genomics of a hypersaline microbial ecosystem.</title>
        <authorList>
            <person name="Podell S."/>
            <person name="Ugalde J.A."/>
            <person name="Narasingarao P."/>
            <person name="Banfield J.F."/>
            <person name="Heidelberg K.B."/>
            <person name="Allen E.E."/>
        </authorList>
    </citation>
    <scope>NUCLEOTIDE SEQUENCE [LARGE SCALE GENOMIC DNA]</scope>
    <source>
        <strain evidence="2">J07HQW2</strain>
    </source>
</reference>
<name>U1NHU5_9EURY</name>
<gene>
    <name evidence="1" type="ORF">J07HQW2_02922</name>
</gene>
<dbReference type="HOGENOM" id="CLU_3387460_0_0_2"/>
<sequence>MKLIYLGYPASTALLYKIQIRDINHKTLTLAA</sequence>
<dbReference type="Proteomes" id="UP000030710">
    <property type="component" value="Unassembled WGS sequence"/>
</dbReference>
<protein>
    <submittedName>
        <fullName evidence="1">Uncharacterized protein</fullName>
    </submittedName>
</protein>
<evidence type="ECO:0000313" key="1">
    <source>
        <dbReference type="EMBL" id="ERG96443.1"/>
    </source>
</evidence>